<keyword evidence="5" id="KW-1003">Cell membrane</keyword>
<gene>
    <name evidence="13" type="primary">modB</name>
    <name evidence="13" type="ORF">DT594_05845</name>
</gene>
<keyword evidence="7 10" id="KW-0812">Transmembrane</keyword>
<sequence length="224" mass="24745">MDWSALRLSLELAFWTLVILLPAGILIGRALAWHQFRGKILVEALLALPLVLPPTVLGFYLLLAMSADSPVGRLWQSLFGAQLTFSFSSLLIASVIFNLPFAIQPMQRAFESIPRDVREAARCCGMSRWRALRRIELPLAWPGILSALVLTFAHTLGEFGVVLMVGGNIPDETRTIAIAIYDRVQAFDDLGAGRMSAVLLLISILAISLSYLATARLYRGQRHD</sequence>
<keyword evidence="9 10" id="KW-0472">Membrane</keyword>
<dbReference type="Pfam" id="PF00528">
    <property type="entry name" value="BPD_transp_1"/>
    <property type="match status" value="1"/>
</dbReference>
<keyword evidence="8 10" id="KW-1133">Transmembrane helix</keyword>
<feature type="transmembrane region" description="Helical" evidence="10">
    <location>
        <begin position="137"/>
        <end position="156"/>
    </location>
</feature>
<reference evidence="13 14" key="1">
    <citation type="submission" date="2018-07" db="EMBL/GenBank/DDBJ databases">
        <title>Pseudomonas laoshanensis sp. nov., isolated from soil.</title>
        <authorList>
            <person name="Sun J."/>
            <person name="Yu L."/>
            <person name="Wang M."/>
            <person name="Zhang C."/>
        </authorList>
    </citation>
    <scope>NUCLEOTIDE SEQUENCE [LARGE SCALE GENOMIC DNA]</scope>
    <source>
        <strain evidence="13 14">Y22</strain>
    </source>
</reference>
<dbReference type="PANTHER" id="PTHR30183">
    <property type="entry name" value="MOLYBDENUM TRANSPORT SYSTEM PERMEASE PROTEIN MODB"/>
    <property type="match status" value="1"/>
</dbReference>
<organism evidence="13 14">
    <name type="scientific">Halopseudomonas laoshanensis</name>
    <dbReference type="NCBI Taxonomy" id="2268758"/>
    <lineage>
        <taxon>Bacteria</taxon>
        <taxon>Pseudomonadati</taxon>
        <taxon>Pseudomonadota</taxon>
        <taxon>Gammaproteobacteria</taxon>
        <taxon>Pseudomonadales</taxon>
        <taxon>Pseudomonadaceae</taxon>
        <taxon>Halopseudomonas</taxon>
    </lineage>
</organism>
<dbReference type="Gene3D" id="1.10.3720.10">
    <property type="entry name" value="MetI-like"/>
    <property type="match status" value="1"/>
</dbReference>
<evidence type="ECO:0000256" key="1">
    <source>
        <dbReference type="ARBA" id="ARBA00002949"/>
    </source>
</evidence>
<feature type="transmembrane region" description="Helical" evidence="10">
    <location>
        <begin position="12"/>
        <end position="32"/>
    </location>
</feature>
<dbReference type="InterPro" id="IPR011867">
    <property type="entry name" value="ModB_ABC"/>
</dbReference>
<dbReference type="RefSeq" id="WP_149331768.1">
    <property type="nucleotide sequence ID" value="NZ_QOVF01000001.1"/>
</dbReference>
<keyword evidence="4 10" id="KW-0813">Transport</keyword>
<evidence type="ECO:0000313" key="13">
    <source>
        <dbReference type="EMBL" id="KAA0696839.1"/>
    </source>
</evidence>
<dbReference type="EMBL" id="QOVF01000001">
    <property type="protein sequence ID" value="KAA0696839.1"/>
    <property type="molecule type" value="Genomic_DNA"/>
</dbReference>
<proteinExistence type="inferred from homology"/>
<dbReference type="OrthoDB" id="9795403at2"/>
<evidence type="ECO:0000256" key="9">
    <source>
        <dbReference type="ARBA" id="ARBA00023136"/>
    </source>
</evidence>
<evidence type="ECO:0000256" key="7">
    <source>
        <dbReference type="ARBA" id="ARBA00022692"/>
    </source>
</evidence>
<evidence type="ECO:0000256" key="2">
    <source>
        <dbReference type="ARBA" id="ARBA00004651"/>
    </source>
</evidence>
<evidence type="ECO:0000313" key="14">
    <source>
        <dbReference type="Proteomes" id="UP000463138"/>
    </source>
</evidence>
<dbReference type="InterPro" id="IPR035906">
    <property type="entry name" value="MetI-like_sf"/>
</dbReference>
<dbReference type="Proteomes" id="UP000463138">
    <property type="component" value="Unassembled WGS sequence"/>
</dbReference>
<comment type="similarity">
    <text evidence="3 11">Belongs to the binding-protein-dependent transport system permease family. CysTW subfamily.</text>
</comment>
<dbReference type="PROSITE" id="PS50928">
    <property type="entry name" value="ABC_TM1"/>
    <property type="match status" value="1"/>
</dbReference>
<dbReference type="CDD" id="cd06261">
    <property type="entry name" value="TM_PBP2"/>
    <property type="match status" value="1"/>
</dbReference>
<feature type="transmembrane region" description="Helical" evidence="10">
    <location>
        <begin position="83"/>
        <end position="103"/>
    </location>
</feature>
<accession>A0A7V7KZ39</accession>
<comment type="subcellular location">
    <subcellularLocation>
        <location evidence="11">Cell inner membrane</location>
        <topology evidence="11">Multi-pass membrane protein</topology>
    </subcellularLocation>
    <subcellularLocation>
        <location evidence="2 10">Cell membrane</location>
        <topology evidence="2 10">Multi-pass membrane protein</topology>
    </subcellularLocation>
</comment>
<feature type="transmembrane region" description="Helical" evidence="10">
    <location>
        <begin position="44"/>
        <end position="63"/>
    </location>
</feature>
<dbReference type="GO" id="GO:0005886">
    <property type="term" value="C:plasma membrane"/>
    <property type="evidence" value="ECO:0007669"/>
    <property type="project" value="UniProtKB-SubCell"/>
</dbReference>
<name>A0A7V7KZ39_9GAMM</name>
<evidence type="ECO:0000256" key="3">
    <source>
        <dbReference type="ARBA" id="ARBA00007069"/>
    </source>
</evidence>
<evidence type="ECO:0000256" key="10">
    <source>
        <dbReference type="RuleBase" id="RU363032"/>
    </source>
</evidence>
<dbReference type="GO" id="GO:0015098">
    <property type="term" value="F:molybdate ion transmembrane transporter activity"/>
    <property type="evidence" value="ECO:0007669"/>
    <property type="project" value="UniProtKB-UniRule"/>
</dbReference>
<evidence type="ECO:0000256" key="4">
    <source>
        <dbReference type="ARBA" id="ARBA00022448"/>
    </source>
</evidence>
<feature type="transmembrane region" description="Helical" evidence="10">
    <location>
        <begin position="197"/>
        <end position="218"/>
    </location>
</feature>
<dbReference type="SUPFAM" id="SSF161098">
    <property type="entry name" value="MetI-like"/>
    <property type="match status" value="1"/>
</dbReference>
<evidence type="ECO:0000256" key="6">
    <source>
        <dbReference type="ARBA" id="ARBA00022505"/>
    </source>
</evidence>
<evidence type="ECO:0000256" key="5">
    <source>
        <dbReference type="ARBA" id="ARBA00022475"/>
    </source>
</evidence>
<protein>
    <recommendedName>
        <fullName evidence="11">Molybdenum transport system permease</fullName>
    </recommendedName>
</protein>
<evidence type="ECO:0000259" key="12">
    <source>
        <dbReference type="PROSITE" id="PS50928"/>
    </source>
</evidence>
<evidence type="ECO:0000256" key="8">
    <source>
        <dbReference type="ARBA" id="ARBA00022989"/>
    </source>
</evidence>
<feature type="domain" description="ABC transmembrane type-1" evidence="12">
    <location>
        <begin position="6"/>
        <end position="213"/>
    </location>
</feature>
<dbReference type="NCBIfam" id="TIGR02141">
    <property type="entry name" value="modB_ABC"/>
    <property type="match status" value="1"/>
</dbReference>
<keyword evidence="14" id="KW-1185">Reference proteome</keyword>
<keyword evidence="6 11" id="KW-0500">Molybdenum</keyword>
<dbReference type="InterPro" id="IPR000515">
    <property type="entry name" value="MetI-like"/>
</dbReference>
<dbReference type="AlphaFoldDB" id="A0A7V7KZ39"/>
<dbReference type="PANTHER" id="PTHR30183:SF8">
    <property type="entry name" value="MOLYBDENUM TRANSPORT SYSTEM PERMEASE"/>
    <property type="match status" value="1"/>
</dbReference>
<keyword evidence="11" id="KW-0997">Cell inner membrane</keyword>
<comment type="caution">
    <text evidence="13">The sequence shown here is derived from an EMBL/GenBank/DDBJ whole genome shotgun (WGS) entry which is preliminary data.</text>
</comment>
<comment type="function">
    <text evidence="1 11">Part of the binding-protein-dependent transport system for molybdenum; probably responsible for the translocation of the substrate across the membrane.</text>
</comment>
<evidence type="ECO:0000256" key="11">
    <source>
        <dbReference type="RuleBase" id="RU365097"/>
    </source>
</evidence>